<protein>
    <recommendedName>
        <fullName evidence="4">NEDD8-activating enzyme E1 regulatory subunit</fullName>
    </recommendedName>
</protein>
<comment type="function">
    <text evidence="4">Regulatory subunit of the dimeric UBA3-ULA1 E1 enzyme.</text>
</comment>
<dbReference type="InterPro" id="IPR000594">
    <property type="entry name" value="ThiF_NAD_FAD-bd"/>
</dbReference>
<dbReference type="Pfam" id="PF00899">
    <property type="entry name" value="ThiF"/>
    <property type="match status" value="1"/>
</dbReference>
<accession>A0AAN7TQP3</accession>
<evidence type="ECO:0000256" key="5">
    <source>
        <dbReference type="SAM" id="MobiDB-lite"/>
    </source>
</evidence>
<dbReference type="GO" id="GO:0045116">
    <property type="term" value="P:protein neddylation"/>
    <property type="evidence" value="ECO:0007669"/>
    <property type="project" value="UniProtKB-UniRule"/>
</dbReference>
<evidence type="ECO:0000313" key="7">
    <source>
        <dbReference type="EMBL" id="KAK5117354.1"/>
    </source>
</evidence>
<dbReference type="Proteomes" id="UP001310890">
    <property type="component" value="Unassembled WGS sequence"/>
</dbReference>
<dbReference type="PIRSF" id="PIRSF039099">
    <property type="entry name" value="APP-BP1"/>
    <property type="match status" value="1"/>
</dbReference>
<dbReference type="PANTHER" id="PTHR10953:SF29">
    <property type="entry name" value="NEDD8-ACTIVATING ENZYME E1 REGULATORY SUBUNIT"/>
    <property type="match status" value="1"/>
</dbReference>
<comment type="pathway">
    <text evidence="1 4">Protein modification; protein neddylation.</text>
</comment>
<dbReference type="GO" id="GO:0005737">
    <property type="term" value="C:cytoplasm"/>
    <property type="evidence" value="ECO:0007669"/>
    <property type="project" value="TreeGrafter"/>
</dbReference>
<organism evidence="7 8">
    <name type="scientific">Meristemomyces frigidus</name>
    <dbReference type="NCBI Taxonomy" id="1508187"/>
    <lineage>
        <taxon>Eukaryota</taxon>
        <taxon>Fungi</taxon>
        <taxon>Dikarya</taxon>
        <taxon>Ascomycota</taxon>
        <taxon>Pezizomycotina</taxon>
        <taxon>Dothideomycetes</taxon>
        <taxon>Dothideomycetidae</taxon>
        <taxon>Mycosphaerellales</taxon>
        <taxon>Teratosphaeriaceae</taxon>
        <taxon>Meristemomyces</taxon>
    </lineage>
</organism>
<evidence type="ECO:0000256" key="3">
    <source>
        <dbReference type="ARBA" id="ARBA00022786"/>
    </source>
</evidence>
<evidence type="ECO:0000256" key="1">
    <source>
        <dbReference type="ARBA" id="ARBA00005032"/>
    </source>
</evidence>
<comment type="similarity">
    <text evidence="2 4">Belongs to the ubiquitin-activating E1 family. ULA1 subfamily.</text>
</comment>
<feature type="domain" description="THIF-type NAD/FAD binding fold" evidence="6">
    <location>
        <begin position="25"/>
        <end position="562"/>
    </location>
</feature>
<feature type="region of interest" description="Disordered" evidence="5">
    <location>
        <begin position="1"/>
        <end position="21"/>
    </location>
</feature>
<gene>
    <name evidence="7" type="ORF">LTR62_005971</name>
</gene>
<evidence type="ECO:0000313" key="8">
    <source>
        <dbReference type="Proteomes" id="UP001310890"/>
    </source>
</evidence>
<evidence type="ECO:0000256" key="2">
    <source>
        <dbReference type="ARBA" id="ARBA00006868"/>
    </source>
</evidence>
<evidence type="ECO:0000256" key="4">
    <source>
        <dbReference type="PIRNR" id="PIRNR039099"/>
    </source>
</evidence>
<dbReference type="Gene3D" id="3.40.50.720">
    <property type="entry name" value="NAD(P)-binding Rossmann-like Domain"/>
    <property type="match status" value="2"/>
</dbReference>
<dbReference type="AlphaFoldDB" id="A0AAN7TQP3"/>
<keyword evidence="3 4" id="KW-0833">Ubl conjugation pathway</keyword>
<dbReference type="InterPro" id="IPR030667">
    <property type="entry name" value="APP-BP1"/>
</dbReference>
<proteinExistence type="inferred from homology"/>
<comment type="caution">
    <text evidence="7">The sequence shown here is derived from an EMBL/GenBank/DDBJ whole genome shotgun (WGS) entry which is preliminary data.</text>
</comment>
<dbReference type="SUPFAM" id="SSF69572">
    <property type="entry name" value="Activating enzymes of the ubiquitin-like proteins"/>
    <property type="match status" value="1"/>
</dbReference>
<evidence type="ECO:0000259" key="6">
    <source>
        <dbReference type="Pfam" id="PF00899"/>
    </source>
</evidence>
<dbReference type="GO" id="GO:0019781">
    <property type="term" value="F:NEDD8 activating enzyme activity"/>
    <property type="evidence" value="ECO:0007669"/>
    <property type="project" value="UniProtKB-UniRule"/>
</dbReference>
<dbReference type="InterPro" id="IPR045886">
    <property type="entry name" value="ThiF/MoeB/HesA"/>
</dbReference>
<name>A0AAN7TQP3_9PEZI</name>
<dbReference type="EMBL" id="JAVRRL010000005">
    <property type="protein sequence ID" value="KAK5117354.1"/>
    <property type="molecule type" value="Genomic_DNA"/>
</dbReference>
<dbReference type="PANTHER" id="PTHR10953">
    <property type="entry name" value="UBIQUITIN-ACTIVATING ENZYME E1"/>
    <property type="match status" value="1"/>
</dbReference>
<dbReference type="InterPro" id="IPR035985">
    <property type="entry name" value="Ubiquitin-activating_enz"/>
</dbReference>
<reference evidence="7" key="1">
    <citation type="submission" date="2023-08" db="EMBL/GenBank/DDBJ databases">
        <title>Black Yeasts Isolated from many extreme environments.</title>
        <authorList>
            <person name="Coleine C."/>
            <person name="Stajich J.E."/>
            <person name="Selbmann L."/>
        </authorList>
    </citation>
    <scope>NUCLEOTIDE SEQUENCE</scope>
    <source>
        <strain evidence="7">CCFEE 5401</strain>
    </source>
</reference>
<sequence length="573" mass="62995">MSEKDKTVDVPPPLQHLPTAKQKKYDRQLRLWGATGQMALEESHVLLINNGPGVTGVETLKNLVLPGLGDFTILDTAIVSEADLGVNFFLEDASLGKFRAEETVRLLMELNPEVRGHALMEPIETVCMEQDALAKYNLIITAAPIDPAILARIHTQAQALNIPAFYLHSLAYFSSFSVQLPPAFPIVETHPDPTSTTDLRLLKPWPELSRFAKEKTAGFEEGTMSAHDKAHIPWLCLLLHYLEKWKQDHDGKVPEAFKEKTAFRETVRAGDYNEENFDEACAAVLKSLNPPTPPSDVRAVLTAPETQTLQHDSSDFWIIAKAINVFYAKYGQLPLPGAVPDMKAVSADYITLQNVYKTKARQDSAEVLATVRELEKPLGRTGPAVSEKEVENFCKGAAHIHLVRGRPQHTARAAGEEIRFGDRAQALANELANEESLVGLHLAFLAWDEYIATHHSSADKAGGQALHITGTSESDLEADTEKLTGIAHHLLDTLITEAGTFLEDPDYTAVKTRIANFCTELCRAGGGELHNIASLTGGLLAQEVIKVLVRQYVPVDNTCLFDGIASRTQVLRL</sequence>